<dbReference type="RefSeq" id="WP_008312842.1">
    <property type="nucleotide sequence ID" value="NZ_AOLW01000047.1"/>
</dbReference>
<gene>
    <name evidence="2" type="ORF">C442_18010</name>
</gene>
<feature type="region of interest" description="Disordered" evidence="1">
    <location>
        <begin position="227"/>
        <end position="249"/>
    </location>
</feature>
<name>M0KBG4_9EURY</name>
<accession>M0KBG4</accession>
<dbReference type="Proteomes" id="UP000011623">
    <property type="component" value="Unassembled WGS sequence"/>
</dbReference>
<dbReference type="PATRIC" id="fig|1227452.3.peg.3583"/>
<evidence type="ECO:0000256" key="1">
    <source>
        <dbReference type="SAM" id="MobiDB-lite"/>
    </source>
</evidence>
<reference evidence="2 3" key="1">
    <citation type="journal article" date="2014" name="PLoS Genet.">
        <title>Phylogenetically driven sequencing of extremely halophilic archaea reveals strategies for static and dynamic osmo-response.</title>
        <authorList>
            <person name="Becker E.A."/>
            <person name="Seitzer P.M."/>
            <person name="Tritt A."/>
            <person name="Larsen D."/>
            <person name="Krusor M."/>
            <person name="Yao A.I."/>
            <person name="Wu D."/>
            <person name="Madern D."/>
            <person name="Eisen J.A."/>
            <person name="Darling A.E."/>
            <person name="Facciotti M.T."/>
        </authorList>
    </citation>
    <scope>NUCLEOTIDE SEQUENCE [LARGE SCALE GENOMIC DNA]</scope>
    <source>
        <strain evidence="2 3">JCM 13557</strain>
    </source>
</reference>
<evidence type="ECO:0000313" key="2">
    <source>
        <dbReference type="EMBL" id="EMA17190.1"/>
    </source>
</evidence>
<keyword evidence="3" id="KW-1185">Reference proteome</keyword>
<sequence length="249" mass="27428">MSIQVLNQQVSSQPTANVGDTVDASGPIKDRRLTREDVPEEWEEPIFDAENFIIEGPASVEIVDRTGQQVQMEAVEDALGRYMESEREPGIISDKHDDVPIGVPLWEWVTDNGTMYETAVTGGEFTLVANLGNETTMSKKARARCLTGDYGGYSVTVYSNREHQKPDGTRVTVDCDLHAVTLGDEELVMNPAADFDVVDFKYGAHLEAAIQRRLRRRRSLVGQVEQKLGTGDGTGESLPDSVLAKLQTD</sequence>
<organism evidence="2 3">
    <name type="scientific">Haloarcula amylolytica JCM 13557</name>
    <dbReference type="NCBI Taxonomy" id="1227452"/>
    <lineage>
        <taxon>Archaea</taxon>
        <taxon>Methanobacteriati</taxon>
        <taxon>Methanobacteriota</taxon>
        <taxon>Stenosarchaea group</taxon>
        <taxon>Halobacteria</taxon>
        <taxon>Halobacteriales</taxon>
        <taxon>Haloarculaceae</taxon>
        <taxon>Haloarcula</taxon>
    </lineage>
</organism>
<feature type="compositionally biased region" description="Basic and acidic residues" evidence="1">
    <location>
        <begin position="28"/>
        <end position="37"/>
    </location>
</feature>
<dbReference type="AlphaFoldDB" id="M0KBG4"/>
<feature type="compositionally biased region" description="Polar residues" evidence="1">
    <location>
        <begin position="1"/>
        <end position="18"/>
    </location>
</feature>
<protein>
    <submittedName>
        <fullName evidence="2">Uncharacterized protein</fullName>
    </submittedName>
</protein>
<proteinExistence type="predicted"/>
<feature type="region of interest" description="Disordered" evidence="1">
    <location>
        <begin position="1"/>
        <end position="37"/>
    </location>
</feature>
<dbReference type="EMBL" id="AOLW01000047">
    <property type="protein sequence ID" value="EMA17190.1"/>
    <property type="molecule type" value="Genomic_DNA"/>
</dbReference>
<evidence type="ECO:0000313" key="3">
    <source>
        <dbReference type="Proteomes" id="UP000011623"/>
    </source>
</evidence>
<comment type="caution">
    <text evidence="2">The sequence shown here is derived from an EMBL/GenBank/DDBJ whole genome shotgun (WGS) entry which is preliminary data.</text>
</comment>